<evidence type="ECO:0000313" key="2">
    <source>
        <dbReference type="EMBL" id="QCC50816.1"/>
    </source>
</evidence>
<dbReference type="InterPro" id="IPR029058">
    <property type="entry name" value="AB_hydrolase_fold"/>
</dbReference>
<protein>
    <submittedName>
        <fullName evidence="2">Alpha/beta hydrolase</fullName>
    </submittedName>
</protein>
<dbReference type="InterPro" id="IPR000073">
    <property type="entry name" value="AB_hydrolase_1"/>
</dbReference>
<dbReference type="Pfam" id="PF12697">
    <property type="entry name" value="Abhydrolase_6"/>
    <property type="match status" value="1"/>
</dbReference>
<dbReference type="KEGG" id="hsn:DV733_05965"/>
<dbReference type="PANTHER" id="PTHR43433:SF5">
    <property type="entry name" value="AB HYDROLASE-1 DOMAIN-CONTAINING PROTEIN"/>
    <property type="match status" value="1"/>
</dbReference>
<dbReference type="InterPro" id="IPR050471">
    <property type="entry name" value="AB_hydrolase"/>
</dbReference>
<keyword evidence="2" id="KW-0378">Hydrolase</keyword>
<gene>
    <name evidence="2" type="ORF">DV733_05965</name>
</gene>
<dbReference type="EMBL" id="CP031310">
    <property type="protein sequence ID" value="QCC50816.1"/>
    <property type="molecule type" value="Genomic_DNA"/>
</dbReference>
<dbReference type="PANTHER" id="PTHR43433">
    <property type="entry name" value="HYDROLASE, ALPHA/BETA FOLD FAMILY PROTEIN"/>
    <property type="match status" value="1"/>
</dbReference>
<accession>A0A4D6HC41</accession>
<evidence type="ECO:0000259" key="1">
    <source>
        <dbReference type="Pfam" id="PF12697"/>
    </source>
</evidence>
<dbReference type="SUPFAM" id="SSF53474">
    <property type="entry name" value="alpha/beta-Hydrolases"/>
    <property type="match status" value="1"/>
</dbReference>
<dbReference type="STRING" id="1457250.GCA_000755225_00300"/>
<reference evidence="2 3" key="1">
    <citation type="journal article" date="2019" name="Nat. Commun.">
        <title>A new type of DNA phosphorothioation-based antiviral system in archaea.</title>
        <authorList>
            <person name="Xiong L."/>
            <person name="Liu S."/>
            <person name="Chen S."/>
            <person name="Xiao Y."/>
            <person name="Zhu B."/>
            <person name="Gao Y."/>
            <person name="Zhang Y."/>
            <person name="Chen B."/>
            <person name="Luo J."/>
            <person name="Deng Z."/>
            <person name="Chen X."/>
            <person name="Wang L."/>
            <person name="Chen S."/>
        </authorList>
    </citation>
    <scope>NUCLEOTIDE SEQUENCE [LARGE SCALE GENOMIC DNA]</scope>
    <source>
        <strain evidence="2 3">CBA1105</strain>
    </source>
</reference>
<name>A0A4D6HC41_9EURY</name>
<sequence>MQTVTAADGTRTAYETHGDGPPLVLLYGGGGRRFWDPIVPAFTDEYTVVVPDRREHDEGAPTEGYIQREVSDVEAVIDAVDGSPVLFGHSFGGLKAIETARVADVRAAVAYEPAYLVGEYRQQADLAARMQEHLDAGEPREAMKLHLKEVIHGGDIADFDSWLEAWDGWPEAARNAEHAVRMDRALEQHELADPLDVDAPALLLAGSEGPSHLRDSVRTVHDRLAHSRFVEFDGLGHLGPVTGAERVIAAVESFLGTSPDLTK</sequence>
<dbReference type="AlphaFoldDB" id="A0A4D6HC41"/>
<feature type="domain" description="AB hydrolase-1" evidence="1">
    <location>
        <begin position="28"/>
        <end position="249"/>
    </location>
</feature>
<dbReference type="Proteomes" id="UP000296706">
    <property type="component" value="Chromosome"/>
</dbReference>
<evidence type="ECO:0000313" key="3">
    <source>
        <dbReference type="Proteomes" id="UP000296706"/>
    </source>
</evidence>
<dbReference type="OrthoDB" id="7531at2157"/>
<dbReference type="GeneID" id="39847391"/>
<dbReference type="Gene3D" id="3.40.50.1820">
    <property type="entry name" value="alpha/beta hydrolase"/>
    <property type="match status" value="1"/>
</dbReference>
<keyword evidence="3" id="KW-1185">Reference proteome</keyword>
<dbReference type="RefSeq" id="WP_049995625.1">
    <property type="nucleotide sequence ID" value="NZ_CP031310.1"/>
</dbReference>
<proteinExistence type="predicted"/>
<organism evidence="2 3">
    <name type="scientific">Halapricum salinum</name>
    <dbReference type="NCBI Taxonomy" id="1457250"/>
    <lineage>
        <taxon>Archaea</taxon>
        <taxon>Methanobacteriati</taxon>
        <taxon>Methanobacteriota</taxon>
        <taxon>Stenosarchaea group</taxon>
        <taxon>Halobacteria</taxon>
        <taxon>Halobacteriales</taxon>
        <taxon>Haloarculaceae</taxon>
        <taxon>Halapricum</taxon>
    </lineage>
</organism>
<dbReference type="GO" id="GO:0016787">
    <property type="term" value="F:hydrolase activity"/>
    <property type="evidence" value="ECO:0007669"/>
    <property type="project" value="UniProtKB-KW"/>
</dbReference>